<evidence type="ECO:0008006" key="3">
    <source>
        <dbReference type="Google" id="ProtNLM"/>
    </source>
</evidence>
<reference evidence="1 2" key="1">
    <citation type="journal article" date="2013" name="ISME J.">
        <title>Comparative genomics of pathogenic lineages of Vibrio nigripulchritudo identifies virulence-associated traits.</title>
        <authorList>
            <person name="Goudenege D."/>
            <person name="Labreuche Y."/>
            <person name="Krin E."/>
            <person name="Ansquer D."/>
            <person name="Mangenot S."/>
            <person name="Calteau A."/>
            <person name="Medigue C."/>
            <person name="Mazel D."/>
            <person name="Polz M.F."/>
            <person name="Le Roux F."/>
        </authorList>
    </citation>
    <scope>NUCLEOTIDE SEQUENCE [LARGE SCALE GENOMIC DNA]</scope>
    <source>
        <strain evidence="2">SnF1</strain>
    </source>
</reference>
<dbReference type="OrthoDB" id="3652431at2"/>
<accession>U4KI97</accession>
<dbReference type="STRING" id="28173.VIBNI_B0489"/>
<protein>
    <recommendedName>
        <fullName evidence="3">DUF2338 family protein</fullName>
    </recommendedName>
</protein>
<dbReference type="eggNOG" id="COG4408">
    <property type="taxonomic scope" value="Bacteria"/>
</dbReference>
<dbReference type="PATRIC" id="fig|1260221.3.peg.4157"/>
<dbReference type="KEGG" id="vni:VIBNI_B0489"/>
<dbReference type="RefSeq" id="WP_022560928.1">
    <property type="nucleotide sequence ID" value="NC_022543.1"/>
</dbReference>
<name>U4KI97_9VIBR</name>
<organism evidence="1 2">
    <name type="scientific">Vibrio nigripulchritudo</name>
    <dbReference type="NCBI Taxonomy" id="28173"/>
    <lineage>
        <taxon>Bacteria</taxon>
        <taxon>Pseudomonadati</taxon>
        <taxon>Pseudomonadota</taxon>
        <taxon>Gammaproteobacteria</taxon>
        <taxon>Vibrionales</taxon>
        <taxon>Vibrionaceae</taxon>
        <taxon>Vibrio</taxon>
    </lineage>
</organism>
<evidence type="ECO:0000313" key="1">
    <source>
        <dbReference type="EMBL" id="CCO60300.1"/>
    </source>
</evidence>
<sequence>MAASLGRVLIAGAGPAAFQTARIIKNQCEQLGIVNRSSKRWKPMFECLNSEGSAQVIAAKPSLEPLAGQVKFDLVFEDLTATDGQWDTLVLATPSHAYSDVLAALPKPCLGSVKQVVLISSLFGGHKLVKGFFAELDLAPNVLVFSNYFAATKFSVGEAGVSVTTKAAKKRIYAYSSTYSSQSGCAVLNLLAQTLAQVGVEVVELDNGYSVEGRNITSYVHPAFFISPFSLNHILSDSGDIKYMYKLFPEGPVTTQTIHTLVELWRDISTLTQHFDGTPFNLLQFLNDDNYPVQPETIRRDQIDQFMSLSAIEQEYLIYVRYSAILIDPFSTPDANGRYFDFSAVPYAKGKVENGKLHLPRVPKEDLQTLYWFKALADEQGIELPTVNRVLGIFESWLCEHDLPNHLIEEFHTQANNCLHWVRRSTDLLRKL</sequence>
<gene>
    <name evidence="1" type="ORF">VIBNI_B0489</name>
</gene>
<dbReference type="InterPro" id="IPR016935">
    <property type="entry name" value="Opine_metallophore_DH"/>
</dbReference>
<dbReference type="Pfam" id="PF10100">
    <property type="entry name" value="Staph_opine_DH"/>
    <property type="match status" value="1"/>
</dbReference>
<evidence type="ECO:0000313" key="2">
    <source>
        <dbReference type="Proteomes" id="UP000016895"/>
    </source>
</evidence>
<proteinExistence type="predicted"/>
<dbReference type="EMBL" id="FO203527">
    <property type="protein sequence ID" value="CCO60300.1"/>
    <property type="molecule type" value="Genomic_DNA"/>
</dbReference>
<dbReference type="Proteomes" id="UP000016895">
    <property type="component" value="Chromosome 2"/>
</dbReference>
<dbReference type="AlphaFoldDB" id="U4KI97"/>
<keyword evidence="2" id="KW-1185">Reference proteome</keyword>